<feature type="region of interest" description="Disordered" evidence="1">
    <location>
        <begin position="135"/>
        <end position="259"/>
    </location>
</feature>
<evidence type="ECO:0000313" key="4">
    <source>
        <dbReference type="Proteomes" id="UP000011715"/>
    </source>
</evidence>
<feature type="compositionally biased region" description="Polar residues" evidence="1">
    <location>
        <begin position="196"/>
        <end position="208"/>
    </location>
</feature>
<dbReference type="EnsemblFungi" id="MAPG_01638T0">
    <property type="protein sequence ID" value="MAPG_01638T0"/>
    <property type="gene ID" value="MAPG_01638"/>
</dbReference>
<evidence type="ECO:0000256" key="1">
    <source>
        <dbReference type="SAM" id="MobiDB-lite"/>
    </source>
</evidence>
<dbReference type="EMBL" id="GL876966">
    <property type="protein sequence ID" value="KLU82566.1"/>
    <property type="molecule type" value="Genomic_DNA"/>
</dbReference>
<evidence type="ECO:0000313" key="3">
    <source>
        <dbReference type="EnsemblFungi" id="MAPG_01638T0"/>
    </source>
</evidence>
<dbReference type="Proteomes" id="UP000011715">
    <property type="component" value="Unassembled WGS sequence"/>
</dbReference>
<evidence type="ECO:0000313" key="2">
    <source>
        <dbReference type="EMBL" id="KLU82566.1"/>
    </source>
</evidence>
<feature type="region of interest" description="Disordered" evidence="1">
    <location>
        <begin position="28"/>
        <end position="120"/>
    </location>
</feature>
<dbReference type="OrthoDB" id="10569313at2759"/>
<dbReference type="AlphaFoldDB" id="A0A0C4DP83"/>
<organism evidence="3 4">
    <name type="scientific">Magnaporthiopsis poae (strain ATCC 64411 / 73-15)</name>
    <name type="common">Kentucky bluegrass fungus</name>
    <name type="synonym">Magnaporthe poae</name>
    <dbReference type="NCBI Taxonomy" id="644358"/>
    <lineage>
        <taxon>Eukaryota</taxon>
        <taxon>Fungi</taxon>
        <taxon>Dikarya</taxon>
        <taxon>Ascomycota</taxon>
        <taxon>Pezizomycotina</taxon>
        <taxon>Sordariomycetes</taxon>
        <taxon>Sordariomycetidae</taxon>
        <taxon>Magnaporthales</taxon>
        <taxon>Magnaporthaceae</taxon>
        <taxon>Magnaporthiopsis</taxon>
    </lineage>
</organism>
<accession>A0A0C4DP83</accession>
<reference evidence="3" key="5">
    <citation type="submission" date="2015-06" db="UniProtKB">
        <authorList>
            <consortium name="EnsemblFungi"/>
        </authorList>
    </citation>
    <scope>IDENTIFICATION</scope>
    <source>
        <strain evidence="3">ATCC 64411</strain>
    </source>
</reference>
<reference evidence="3" key="4">
    <citation type="journal article" date="2015" name="G3 (Bethesda)">
        <title>Genome sequences of three phytopathogenic species of the Magnaporthaceae family of fungi.</title>
        <authorList>
            <person name="Okagaki L.H."/>
            <person name="Nunes C.C."/>
            <person name="Sailsbery J."/>
            <person name="Clay B."/>
            <person name="Brown D."/>
            <person name="John T."/>
            <person name="Oh Y."/>
            <person name="Young N."/>
            <person name="Fitzgerald M."/>
            <person name="Haas B.J."/>
            <person name="Zeng Q."/>
            <person name="Young S."/>
            <person name="Adiconis X."/>
            <person name="Fan L."/>
            <person name="Levin J.Z."/>
            <person name="Mitchell T.K."/>
            <person name="Okubara P.A."/>
            <person name="Farman M.L."/>
            <person name="Kohn L.M."/>
            <person name="Birren B."/>
            <person name="Ma L.-J."/>
            <person name="Dean R.A."/>
        </authorList>
    </citation>
    <scope>NUCLEOTIDE SEQUENCE</scope>
    <source>
        <strain evidence="3">ATCC 64411 / 73-15</strain>
    </source>
</reference>
<proteinExistence type="predicted"/>
<reference evidence="2" key="2">
    <citation type="submission" date="2010-05" db="EMBL/GenBank/DDBJ databases">
        <title>The Genome Sequence of Magnaporthe poae strain ATCC 64411.</title>
        <authorList>
            <consortium name="The Broad Institute Genome Sequencing Platform"/>
            <consortium name="Broad Institute Genome Sequencing Center for Infectious Disease"/>
            <person name="Ma L.-J."/>
            <person name="Dead R."/>
            <person name="Young S."/>
            <person name="Zeng Q."/>
            <person name="Koehrsen M."/>
            <person name="Alvarado L."/>
            <person name="Berlin A."/>
            <person name="Chapman S.B."/>
            <person name="Chen Z."/>
            <person name="Freedman E."/>
            <person name="Gellesch M."/>
            <person name="Goldberg J."/>
            <person name="Griggs A."/>
            <person name="Gujja S."/>
            <person name="Heilman E.R."/>
            <person name="Heiman D."/>
            <person name="Hepburn T."/>
            <person name="Howarth C."/>
            <person name="Jen D."/>
            <person name="Larson L."/>
            <person name="Mehta T."/>
            <person name="Neiman D."/>
            <person name="Pearson M."/>
            <person name="Roberts A."/>
            <person name="Saif S."/>
            <person name="Shea T."/>
            <person name="Shenoy N."/>
            <person name="Sisk P."/>
            <person name="Stolte C."/>
            <person name="Sykes S."/>
            <person name="Walk T."/>
            <person name="White J."/>
            <person name="Yandava C."/>
            <person name="Haas B."/>
            <person name="Nusbaum C."/>
            <person name="Birren B."/>
        </authorList>
    </citation>
    <scope>NUCLEOTIDE SEQUENCE</scope>
    <source>
        <strain evidence="2">ATCC 64411</strain>
    </source>
</reference>
<sequence>MTDLTLDTPSRPPAPLLTLRLTHRSAVANHNSHYRSGESKNYHPQIITSSGTTDPESLKLQGRQRASPIDQSRWMHSPNAELKQDADARSFSLHSRRRRAEAGYGARMPKSPPLSHQFPNRKNNRLVRLTLSIEKKRDIDPNPRKWEMPQGLPYTGPPPPPLKLNGDAEIPDVPNTKKDPQSRRWGSQAPAFIQKIVQTPQPSLTPSRPKQEHPINNLISSGMDSKVNSKGSEAVDPHDEKTVRLDSKVDATGFVRDTD</sequence>
<dbReference type="eggNOG" id="ENOG502RN79">
    <property type="taxonomic scope" value="Eukaryota"/>
</dbReference>
<dbReference type="EMBL" id="ADBL01000399">
    <property type="status" value="NOT_ANNOTATED_CDS"/>
    <property type="molecule type" value="Genomic_DNA"/>
</dbReference>
<gene>
    <name evidence="2" type="ORF">MAPG_01638</name>
</gene>
<feature type="compositionally biased region" description="Polar residues" evidence="1">
    <location>
        <begin position="217"/>
        <end position="231"/>
    </location>
</feature>
<protein>
    <submittedName>
        <fullName evidence="2 3">Uncharacterized protein</fullName>
    </submittedName>
</protein>
<dbReference type="VEuPathDB" id="FungiDB:MAPG_01638"/>
<feature type="compositionally biased region" description="Basic and acidic residues" evidence="1">
    <location>
        <begin position="135"/>
        <end position="147"/>
    </location>
</feature>
<name>A0A0C4DP83_MAGP6</name>
<feature type="compositionally biased region" description="Polar residues" evidence="1">
    <location>
        <begin position="46"/>
        <end position="55"/>
    </location>
</feature>
<keyword evidence="4" id="KW-1185">Reference proteome</keyword>
<feature type="compositionally biased region" description="Basic and acidic residues" evidence="1">
    <location>
        <begin position="233"/>
        <end position="249"/>
    </location>
</feature>
<reference evidence="2" key="3">
    <citation type="submission" date="2011-03" db="EMBL/GenBank/DDBJ databases">
        <title>Annotation of Magnaporthe poae ATCC 64411.</title>
        <authorList>
            <person name="Ma L.-J."/>
            <person name="Dead R."/>
            <person name="Young S.K."/>
            <person name="Zeng Q."/>
            <person name="Gargeya S."/>
            <person name="Fitzgerald M."/>
            <person name="Haas B."/>
            <person name="Abouelleil A."/>
            <person name="Alvarado L."/>
            <person name="Arachchi H.M."/>
            <person name="Berlin A."/>
            <person name="Brown A."/>
            <person name="Chapman S.B."/>
            <person name="Chen Z."/>
            <person name="Dunbar C."/>
            <person name="Freedman E."/>
            <person name="Gearin G."/>
            <person name="Gellesch M."/>
            <person name="Goldberg J."/>
            <person name="Griggs A."/>
            <person name="Gujja S."/>
            <person name="Heiman D."/>
            <person name="Howarth C."/>
            <person name="Larson L."/>
            <person name="Lui A."/>
            <person name="MacDonald P.J.P."/>
            <person name="Mehta T."/>
            <person name="Montmayeur A."/>
            <person name="Murphy C."/>
            <person name="Neiman D."/>
            <person name="Pearson M."/>
            <person name="Priest M."/>
            <person name="Roberts A."/>
            <person name="Saif S."/>
            <person name="Shea T."/>
            <person name="Shenoy N."/>
            <person name="Sisk P."/>
            <person name="Stolte C."/>
            <person name="Sykes S."/>
            <person name="Yandava C."/>
            <person name="Wortman J."/>
            <person name="Nusbaum C."/>
            <person name="Birren B."/>
        </authorList>
    </citation>
    <scope>NUCLEOTIDE SEQUENCE</scope>
    <source>
        <strain evidence="2">ATCC 64411</strain>
    </source>
</reference>
<reference evidence="4" key="1">
    <citation type="submission" date="2010-05" db="EMBL/GenBank/DDBJ databases">
        <title>The genome sequence of Magnaporthe poae strain ATCC 64411.</title>
        <authorList>
            <person name="Ma L.-J."/>
            <person name="Dead R."/>
            <person name="Young S."/>
            <person name="Zeng Q."/>
            <person name="Koehrsen M."/>
            <person name="Alvarado L."/>
            <person name="Berlin A."/>
            <person name="Chapman S.B."/>
            <person name="Chen Z."/>
            <person name="Freedman E."/>
            <person name="Gellesch M."/>
            <person name="Goldberg J."/>
            <person name="Griggs A."/>
            <person name="Gujja S."/>
            <person name="Heilman E.R."/>
            <person name="Heiman D."/>
            <person name="Hepburn T."/>
            <person name="Howarth C."/>
            <person name="Jen D."/>
            <person name="Larson L."/>
            <person name="Mehta T."/>
            <person name="Neiman D."/>
            <person name="Pearson M."/>
            <person name="Roberts A."/>
            <person name="Saif S."/>
            <person name="Shea T."/>
            <person name="Shenoy N."/>
            <person name="Sisk P."/>
            <person name="Stolte C."/>
            <person name="Sykes S."/>
            <person name="Walk T."/>
            <person name="White J."/>
            <person name="Yandava C."/>
            <person name="Haas B."/>
            <person name="Nusbaum C."/>
            <person name="Birren B."/>
        </authorList>
    </citation>
    <scope>NUCLEOTIDE SEQUENCE [LARGE SCALE GENOMIC DNA]</scope>
    <source>
        <strain evidence="4">ATCC 64411 / 73-15</strain>
    </source>
</reference>